<gene>
    <name evidence="1" type="ORF">Tco_0625623</name>
</gene>
<dbReference type="PANTHER" id="PTHR31672:SF13">
    <property type="entry name" value="F-BOX PROTEIN CPR30-LIKE"/>
    <property type="match status" value="1"/>
</dbReference>
<evidence type="ECO:0000313" key="2">
    <source>
        <dbReference type="Proteomes" id="UP001151760"/>
    </source>
</evidence>
<protein>
    <submittedName>
        <fullName evidence="1">F-box domain-containing protein</fullName>
    </submittedName>
</protein>
<name>A0ABQ4WHC4_9ASTR</name>
<accession>A0ABQ4WHC4</accession>
<sequence>MEVHDVVSNHILPRIPAKSVYPFKCVSKEWHSFLTSDTFKNQNNDRHIHDYENNLKLLVFYKTKALFEFITIDCEAAPSYKGLTPTRRPLPQFGDTTPHDIRILTSFYGLVCLGIIKDKGDVGYSNLIILNPLTNEYKRLSKSNSSKECNYTPYSWSLFRFYYSCCEDDYKLLFVNFLDDKVHIYALRTDS</sequence>
<dbReference type="InterPro" id="IPR050796">
    <property type="entry name" value="SCF_F-box_component"/>
</dbReference>
<reference evidence="1" key="2">
    <citation type="submission" date="2022-01" db="EMBL/GenBank/DDBJ databases">
        <authorList>
            <person name="Yamashiro T."/>
            <person name="Shiraishi A."/>
            <person name="Satake H."/>
            <person name="Nakayama K."/>
        </authorList>
    </citation>
    <scope>NUCLEOTIDE SEQUENCE</scope>
</reference>
<organism evidence="1 2">
    <name type="scientific">Tanacetum coccineum</name>
    <dbReference type="NCBI Taxonomy" id="301880"/>
    <lineage>
        <taxon>Eukaryota</taxon>
        <taxon>Viridiplantae</taxon>
        <taxon>Streptophyta</taxon>
        <taxon>Embryophyta</taxon>
        <taxon>Tracheophyta</taxon>
        <taxon>Spermatophyta</taxon>
        <taxon>Magnoliopsida</taxon>
        <taxon>eudicotyledons</taxon>
        <taxon>Gunneridae</taxon>
        <taxon>Pentapetalae</taxon>
        <taxon>asterids</taxon>
        <taxon>campanulids</taxon>
        <taxon>Asterales</taxon>
        <taxon>Asteraceae</taxon>
        <taxon>Asteroideae</taxon>
        <taxon>Anthemideae</taxon>
        <taxon>Anthemidinae</taxon>
        <taxon>Tanacetum</taxon>
    </lineage>
</organism>
<keyword evidence="2" id="KW-1185">Reference proteome</keyword>
<comment type="caution">
    <text evidence="1">The sequence shown here is derived from an EMBL/GenBank/DDBJ whole genome shotgun (WGS) entry which is preliminary data.</text>
</comment>
<dbReference type="SUPFAM" id="SSF81383">
    <property type="entry name" value="F-box domain"/>
    <property type="match status" value="1"/>
</dbReference>
<dbReference type="Proteomes" id="UP001151760">
    <property type="component" value="Unassembled WGS sequence"/>
</dbReference>
<dbReference type="EMBL" id="BQNB010008643">
    <property type="protein sequence ID" value="GJS52261.1"/>
    <property type="molecule type" value="Genomic_DNA"/>
</dbReference>
<dbReference type="PANTHER" id="PTHR31672">
    <property type="entry name" value="BNACNNG10540D PROTEIN"/>
    <property type="match status" value="1"/>
</dbReference>
<dbReference type="InterPro" id="IPR036047">
    <property type="entry name" value="F-box-like_dom_sf"/>
</dbReference>
<evidence type="ECO:0000313" key="1">
    <source>
        <dbReference type="EMBL" id="GJS52261.1"/>
    </source>
</evidence>
<reference evidence="1" key="1">
    <citation type="journal article" date="2022" name="Int. J. Mol. Sci.">
        <title>Draft Genome of Tanacetum Coccineum: Genomic Comparison of Closely Related Tanacetum-Family Plants.</title>
        <authorList>
            <person name="Yamashiro T."/>
            <person name="Shiraishi A."/>
            <person name="Nakayama K."/>
            <person name="Satake H."/>
        </authorList>
    </citation>
    <scope>NUCLEOTIDE SEQUENCE</scope>
</reference>
<proteinExistence type="predicted"/>